<protein>
    <recommendedName>
        <fullName evidence="4">Lipoprotein</fullName>
    </recommendedName>
</protein>
<gene>
    <name evidence="2" type="ORF">ACFQS1_08670</name>
</gene>
<evidence type="ECO:0000256" key="1">
    <source>
        <dbReference type="SAM" id="MobiDB-lite"/>
    </source>
</evidence>
<evidence type="ECO:0008006" key="4">
    <source>
        <dbReference type="Google" id="ProtNLM"/>
    </source>
</evidence>
<accession>A0ABW2HNJ0</accession>
<dbReference type="EMBL" id="JBHTBJ010000004">
    <property type="protein sequence ID" value="MFC7274050.1"/>
    <property type="molecule type" value="Genomic_DNA"/>
</dbReference>
<proteinExistence type="predicted"/>
<feature type="compositionally biased region" description="Pro residues" evidence="1">
    <location>
        <begin position="216"/>
        <end position="230"/>
    </location>
</feature>
<organism evidence="2 3">
    <name type="scientific">Paractinoplanes rhizophilus</name>
    <dbReference type="NCBI Taxonomy" id="1416877"/>
    <lineage>
        <taxon>Bacteria</taxon>
        <taxon>Bacillati</taxon>
        <taxon>Actinomycetota</taxon>
        <taxon>Actinomycetes</taxon>
        <taxon>Micromonosporales</taxon>
        <taxon>Micromonosporaceae</taxon>
        <taxon>Paractinoplanes</taxon>
    </lineage>
</organism>
<keyword evidence="3" id="KW-1185">Reference proteome</keyword>
<feature type="region of interest" description="Disordered" evidence="1">
    <location>
        <begin position="214"/>
        <end position="238"/>
    </location>
</feature>
<dbReference type="RefSeq" id="WP_378965676.1">
    <property type="nucleotide sequence ID" value="NZ_JBHTBJ010000004.1"/>
</dbReference>
<evidence type="ECO:0000313" key="2">
    <source>
        <dbReference type="EMBL" id="MFC7274050.1"/>
    </source>
</evidence>
<sequence length="238" mass="25228">MGPGLGAGLGRRAGLGPRAGVRLWAGLVFGAVLMIGGCGGPGDGEIVDSPGLTGGWTTAGCGVPRTPEHVTVGGVQVPVTPPHLEAVMGRIDQAGRARFAESYAGIEVDQERVRAIVYRVPSAAFDDFIRTSAEDACVVVRDAGHSTKDLTLWHDRVLADLPYWTERGVRIVSLGARHDGSGVELGVRDVEEARRQLLARYGVKAPLIFEEADPVRPLPAPTSRIAPPPDEPSHDRPR</sequence>
<evidence type="ECO:0000313" key="3">
    <source>
        <dbReference type="Proteomes" id="UP001596548"/>
    </source>
</evidence>
<comment type="caution">
    <text evidence="2">The sequence shown here is derived from an EMBL/GenBank/DDBJ whole genome shotgun (WGS) entry which is preliminary data.</text>
</comment>
<reference evidence="3" key="1">
    <citation type="journal article" date="2019" name="Int. J. Syst. Evol. Microbiol.">
        <title>The Global Catalogue of Microorganisms (GCM) 10K type strain sequencing project: providing services to taxonomists for standard genome sequencing and annotation.</title>
        <authorList>
            <consortium name="The Broad Institute Genomics Platform"/>
            <consortium name="The Broad Institute Genome Sequencing Center for Infectious Disease"/>
            <person name="Wu L."/>
            <person name="Ma J."/>
        </authorList>
    </citation>
    <scope>NUCLEOTIDE SEQUENCE [LARGE SCALE GENOMIC DNA]</scope>
    <source>
        <strain evidence="3">XZYJT-10</strain>
    </source>
</reference>
<name>A0ABW2HNJ0_9ACTN</name>
<dbReference type="Proteomes" id="UP001596548">
    <property type="component" value="Unassembled WGS sequence"/>
</dbReference>